<keyword evidence="3" id="KW-0689">Ribosomal protein</keyword>
<evidence type="ECO:0000313" key="3">
    <source>
        <dbReference type="EMBL" id="ELW49149.1"/>
    </source>
</evidence>
<dbReference type="EMBL" id="KB321003">
    <property type="protein sequence ID" value="ELW49149.1"/>
    <property type="molecule type" value="Genomic_DNA"/>
</dbReference>
<feature type="domain" description="Large ribosomal subunit protein uL6 N-terminal" evidence="2">
    <location>
        <begin position="39"/>
        <end position="95"/>
    </location>
</feature>
<keyword evidence="3" id="KW-0687">Ribonucleoprotein</keyword>
<dbReference type="InterPro" id="IPR005568">
    <property type="entry name" value="Ribosomal_uL6_N"/>
</dbReference>
<dbReference type="GO" id="GO:0005840">
    <property type="term" value="C:ribosome"/>
    <property type="evidence" value="ECO:0007669"/>
    <property type="project" value="UniProtKB-KW"/>
</dbReference>
<evidence type="ECO:0000256" key="1">
    <source>
        <dbReference type="SAM" id="MobiDB-lite"/>
    </source>
</evidence>
<reference evidence="4" key="2">
    <citation type="journal article" date="2013" name="Nat. Commun.">
        <title>Genome of the Chinese tree shrew.</title>
        <authorList>
            <person name="Fan Y."/>
            <person name="Huang Z.Y."/>
            <person name="Cao C.C."/>
            <person name="Chen C.S."/>
            <person name="Chen Y.X."/>
            <person name="Fan D.D."/>
            <person name="He J."/>
            <person name="Hou H.L."/>
            <person name="Hu L."/>
            <person name="Hu X.T."/>
            <person name="Jiang X.T."/>
            <person name="Lai R."/>
            <person name="Lang Y.S."/>
            <person name="Liang B."/>
            <person name="Liao S.G."/>
            <person name="Mu D."/>
            <person name="Ma Y.Y."/>
            <person name="Niu Y.Y."/>
            <person name="Sun X.Q."/>
            <person name="Xia J.Q."/>
            <person name="Xiao J."/>
            <person name="Xiong Z.Q."/>
            <person name="Xu L."/>
            <person name="Yang L."/>
            <person name="Zhang Y."/>
            <person name="Zhao W."/>
            <person name="Zhao X.D."/>
            <person name="Zheng Y.T."/>
            <person name="Zhou J.M."/>
            <person name="Zhu Y.B."/>
            <person name="Zhang G.J."/>
            <person name="Wang J."/>
            <person name="Yao Y.G."/>
        </authorList>
    </citation>
    <scope>NUCLEOTIDE SEQUENCE [LARGE SCALE GENOMIC DNA]</scope>
</reference>
<dbReference type="STRING" id="246437.L9JFR6"/>
<dbReference type="Pfam" id="PF03868">
    <property type="entry name" value="Ribosomal_L6e_N"/>
    <property type="match status" value="1"/>
</dbReference>
<gene>
    <name evidence="3" type="ORF">TREES_T100012321</name>
</gene>
<dbReference type="AlphaFoldDB" id="L9JFR6"/>
<proteinExistence type="predicted"/>
<feature type="compositionally biased region" description="Basic and acidic residues" evidence="1">
    <location>
        <begin position="1"/>
        <end position="35"/>
    </location>
</feature>
<dbReference type="GO" id="GO:0003735">
    <property type="term" value="F:structural constituent of ribosome"/>
    <property type="evidence" value="ECO:0007669"/>
    <property type="project" value="InterPro"/>
</dbReference>
<dbReference type="GO" id="GO:0006412">
    <property type="term" value="P:translation"/>
    <property type="evidence" value="ECO:0007669"/>
    <property type="project" value="InterPro"/>
</dbReference>
<accession>L9JFR6</accession>
<name>L9JFR6_TUPCH</name>
<organism evidence="3 4">
    <name type="scientific">Tupaia chinensis</name>
    <name type="common">Chinese tree shrew</name>
    <name type="synonym">Tupaia belangeri chinensis</name>
    <dbReference type="NCBI Taxonomy" id="246437"/>
    <lineage>
        <taxon>Eukaryota</taxon>
        <taxon>Metazoa</taxon>
        <taxon>Chordata</taxon>
        <taxon>Craniata</taxon>
        <taxon>Vertebrata</taxon>
        <taxon>Euteleostomi</taxon>
        <taxon>Mammalia</taxon>
        <taxon>Eutheria</taxon>
        <taxon>Euarchontoglires</taxon>
        <taxon>Scandentia</taxon>
        <taxon>Tupaiidae</taxon>
        <taxon>Tupaia</taxon>
    </lineage>
</organism>
<protein>
    <submittedName>
        <fullName evidence="3">60S ribosomal protein L6</fullName>
    </submittedName>
</protein>
<dbReference type="InParanoid" id="L9JFR6"/>
<evidence type="ECO:0000313" key="4">
    <source>
        <dbReference type="Proteomes" id="UP000011518"/>
    </source>
</evidence>
<dbReference type="Proteomes" id="UP000011518">
    <property type="component" value="Unassembled WGS sequence"/>
</dbReference>
<keyword evidence="4" id="KW-1185">Reference proteome</keyword>
<evidence type="ECO:0000259" key="2">
    <source>
        <dbReference type="Pfam" id="PF03868"/>
    </source>
</evidence>
<reference evidence="4" key="1">
    <citation type="submission" date="2012-07" db="EMBL/GenBank/DDBJ databases">
        <title>Genome of the Chinese tree shrew, a rising model animal genetically related to primates.</title>
        <authorList>
            <person name="Zhang G."/>
            <person name="Fan Y."/>
            <person name="Yao Y."/>
            <person name="Huang Z."/>
        </authorList>
    </citation>
    <scope>NUCLEOTIDE SEQUENCE [LARGE SCALE GENOMIC DNA]</scope>
</reference>
<feature type="region of interest" description="Disordered" evidence="1">
    <location>
        <begin position="1"/>
        <end position="41"/>
    </location>
</feature>
<sequence>MLSKKAEKSNTKEKKPEAQKADDVRVKVKKGDPKAKRFKKWKPHCSRKPVLVCGIGRYSQSAMYFRKAMHKRKYQATKSRIEKEKEKVLVTVTKPTGGDKNGGTQVLTL</sequence>